<gene>
    <name evidence="2" type="ORF">TCM_038474</name>
</gene>
<protein>
    <submittedName>
        <fullName evidence="2">Uncharacterized protein</fullName>
    </submittedName>
</protein>
<proteinExistence type="predicted"/>
<dbReference type="Gramene" id="EOY31546">
    <property type="protein sequence ID" value="EOY31546"/>
    <property type="gene ID" value="TCM_038474"/>
</dbReference>
<evidence type="ECO:0000256" key="1">
    <source>
        <dbReference type="SAM" id="Phobius"/>
    </source>
</evidence>
<dbReference type="PANTHER" id="PTHR33985:SF29">
    <property type="entry name" value="FAS1 DOMAIN-CONTAINING PROTEIN"/>
    <property type="match status" value="1"/>
</dbReference>
<name>A0A061GPU3_THECC</name>
<dbReference type="PANTHER" id="PTHR33985">
    <property type="entry name" value="OS02G0491300 PROTEIN-RELATED"/>
    <property type="match status" value="1"/>
</dbReference>
<dbReference type="InterPro" id="IPR036378">
    <property type="entry name" value="FAS1_dom_sf"/>
</dbReference>
<dbReference type="SUPFAM" id="SSF82153">
    <property type="entry name" value="FAS1 domain"/>
    <property type="match status" value="1"/>
</dbReference>
<organism evidence="2 3">
    <name type="scientific">Theobroma cacao</name>
    <name type="common">Cacao</name>
    <name type="synonym">Cocoa</name>
    <dbReference type="NCBI Taxonomy" id="3641"/>
    <lineage>
        <taxon>Eukaryota</taxon>
        <taxon>Viridiplantae</taxon>
        <taxon>Streptophyta</taxon>
        <taxon>Embryophyta</taxon>
        <taxon>Tracheophyta</taxon>
        <taxon>Spermatophyta</taxon>
        <taxon>Magnoliopsida</taxon>
        <taxon>eudicotyledons</taxon>
        <taxon>Gunneridae</taxon>
        <taxon>Pentapetalae</taxon>
        <taxon>rosids</taxon>
        <taxon>malvids</taxon>
        <taxon>Malvales</taxon>
        <taxon>Malvaceae</taxon>
        <taxon>Byttnerioideae</taxon>
        <taxon>Theobroma</taxon>
    </lineage>
</organism>
<keyword evidence="3" id="KW-1185">Reference proteome</keyword>
<evidence type="ECO:0000313" key="2">
    <source>
        <dbReference type="EMBL" id="EOY31546.1"/>
    </source>
</evidence>
<dbReference type="AlphaFoldDB" id="A0A061GPU3"/>
<sequence length="232" mass="26663">MASKRFLYSIIFQCFLYAIVFLLIHRPQTSINETNTSQHVSTESDGLSWDQLYSNFKPRPDSPKVVIQVDKITKALWRTGFKLMALILDRNLPSLIPYADSDSGFRTRNDGIYEKNNNTITLYNGSKITIFAPPDEAISFKEWERTRYHYQIVAMKVDSGDFSDCLRLPSFSRHGGTGMLMADYADEIPMINLVRITHWNIYNDGNVIVHGVEENFNPLVALDMLFFTCKRG</sequence>
<keyword evidence="1" id="KW-0812">Transmembrane</keyword>
<dbReference type="OMA" id="MADYADE"/>
<dbReference type="HOGENOM" id="CLU_1121742_0_0_1"/>
<dbReference type="Proteomes" id="UP000026915">
    <property type="component" value="Chromosome 9"/>
</dbReference>
<dbReference type="InParanoid" id="A0A061GPU3"/>
<evidence type="ECO:0000313" key="3">
    <source>
        <dbReference type="Proteomes" id="UP000026915"/>
    </source>
</evidence>
<dbReference type="EMBL" id="CM001887">
    <property type="protein sequence ID" value="EOY31546.1"/>
    <property type="molecule type" value="Genomic_DNA"/>
</dbReference>
<accession>A0A061GPU3</accession>
<keyword evidence="1" id="KW-1133">Transmembrane helix</keyword>
<keyword evidence="1" id="KW-0472">Membrane</keyword>
<reference evidence="2 3" key="1">
    <citation type="journal article" date="2013" name="Genome Biol.">
        <title>The genome sequence of the most widely cultivated cacao type and its use to identify candidate genes regulating pod color.</title>
        <authorList>
            <person name="Motamayor J.C."/>
            <person name="Mockaitis K."/>
            <person name="Schmutz J."/>
            <person name="Haiminen N."/>
            <person name="Iii D.L."/>
            <person name="Cornejo O."/>
            <person name="Findley S.D."/>
            <person name="Zheng P."/>
            <person name="Utro F."/>
            <person name="Royaert S."/>
            <person name="Saski C."/>
            <person name="Jenkins J."/>
            <person name="Podicheti R."/>
            <person name="Zhao M."/>
            <person name="Scheffler B.E."/>
            <person name="Stack J.C."/>
            <person name="Feltus F.A."/>
            <person name="Mustiga G.M."/>
            <person name="Amores F."/>
            <person name="Phillips W."/>
            <person name="Marelli J.P."/>
            <person name="May G.D."/>
            <person name="Shapiro H."/>
            <person name="Ma J."/>
            <person name="Bustamante C.D."/>
            <person name="Schnell R.J."/>
            <person name="Main D."/>
            <person name="Gilbert D."/>
            <person name="Parida L."/>
            <person name="Kuhn D.N."/>
        </authorList>
    </citation>
    <scope>NUCLEOTIDE SEQUENCE [LARGE SCALE GENOMIC DNA]</scope>
    <source>
        <strain evidence="3">cv. Matina 1-6</strain>
    </source>
</reference>
<dbReference type="InterPro" id="IPR052806">
    <property type="entry name" value="Fasciclin-like_AGP"/>
</dbReference>
<feature type="transmembrane region" description="Helical" evidence="1">
    <location>
        <begin position="6"/>
        <end position="24"/>
    </location>
</feature>